<sequence>MANAVNIHGLLCNMVLESHGADLLLTYSKTGSTSKVADVISVFSPLDFLPLCDEDDEIAIRQHLSSCLVCGLRRKASSEIRGSTWMQGITRMRIRKTHKPYLLFDQQVLPQPITNTVERHLKYGAQRGCKE</sequence>
<dbReference type="EMBL" id="OB663764">
    <property type="protein sequence ID" value="CAD7231672.1"/>
    <property type="molecule type" value="Genomic_DNA"/>
</dbReference>
<proteinExistence type="predicted"/>
<protein>
    <submittedName>
        <fullName evidence="1">Uncharacterized protein</fullName>
    </submittedName>
</protein>
<accession>A0A7R8WMD6</accession>
<organism evidence="1">
    <name type="scientific">Cyprideis torosa</name>
    <dbReference type="NCBI Taxonomy" id="163714"/>
    <lineage>
        <taxon>Eukaryota</taxon>
        <taxon>Metazoa</taxon>
        <taxon>Ecdysozoa</taxon>
        <taxon>Arthropoda</taxon>
        <taxon>Crustacea</taxon>
        <taxon>Oligostraca</taxon>
        <taxon>Ostracoda</taxon>
        <taxon>Podocopa</taxon>
        <taxon>Podocopida</taxon>
        <taxon>Cytherocopina</taxon>
        <taxon>Cytheroidea</taxon>
        <taxon>Cytherideidae</taxon>
        <taxon>Cyprideis</taxon>
    </lineage>
</organism>
<gene>
    <name evidence="1" type="ORF">CTOB1V02_LOCUS9518</name>
</gene>
<dbReference type="AlphaFoldDB" id="A0A7R8WMD6"/>
<evidence type="ECO:0000313" key="1">
    <source>
        <dbReference type="EMBL" id="CAD7231672.1"/>
    </source>
</evidence>
<reference evidence="1" key="1">
    <citation type="submission" date="2020-11" db="EMBL/GenBank/DDBJ databases">
        <authorList>
            <person name="Tran Van P."/>
        </authorList>
    </citation>
    <scope>NUCLEOTIDE SEQUENCE</scope>
</reference>
<name>A0A7R8WMD6_9CRUS</name>